<dbReference type="Pfam" id="PF11696">
    <property type="entry name" value="DUF3292"/>
    <property type="match status" value="1"/>
</dbReference>
<keyword evidence="2" id="KW-1133">Transmembrane helix</keyword>
<accession>A0ABR2JMN3</accession>
<keyword evidence="4" id="KW-1185">Reference proteome</keyword>
<dbReference type="InterPro" id="IPR021709">
    <property type="entry name" value="DUF3292"/>
</dbReference>
<feature type="region of interest" description="Disordered" evidence="1">
    <location>
        <begin position="459"/>
        <end position="494"/>
    </location>
</feature>
<reference evidence="3 4" key="1">
    <citation type="journal article" date="2024" name="IMA Fungus">
        <title>Apiospora arundinis, a panoply of carbohydrate-active enzymes and secondary metabolites.</title>
        <authorList>
            <person name="Sorensen T."/>
            <person name="Petersen C."/>
            <person name="Muurmann A.T."/>
            <person name="Christiansen J.V."/>
            <person name="Brundto M.L."/>
            <person name="Overgaard C.K."/>
            <person name="Boysen A.T."/>
            <person name="Wollenberg R.D."/>
            <person name="Larsen T.O."/>
            <person name="Sorensen J.L."/>
            <person name="Nielsen K.L."/>
            <person name="Sondergaard T.E."/>
        </authorList>
    </citation>
    <scope>NUCLEOTIDE SEQUENCE [LARGE SCALE GENOMIC DNA]</scope>
    <source>
        <strain evidence="3 4">AAU 773</strain>
    </source>
</reference>
<organism evidence="3 4">
    <name type="scientific">Apiospora arundinis</name>
    <dbReference type="NCBI Taxonomy" id="335852"/>
    <lineage>
        <taxon>Eukaryota</taxon>
        <taxon>Fungi</taxon>
        <taxon>Dikarya</taxon>
        <taxon>Ascomycota</taxon>
        <taxon>Pezizomycotina</taxon>
        <taxon>Sordariomycetes</taxon>
        <taxon>Xylariomycetidae</taxon>
        <taxon>Amphisphaeriales</taxon>
        <taxon>Apiosporaceae</taxon>
        <taxon>Apiospora</taxon>
    </lineage>
</organism>
<evidence type="ECO:0000313" key="4">
    <source>
        <dbReference type="Proteomes" id="UP001390339"/>
    </source>
</evidence>
<feature type="region of interest" description="Disordered" evidence="1">
    <location>
        <begin position="1"/>
        <end position="54"/>
    </location>
</feature>
<dbReference type="Proteomes" id="UP001390339">
    <property type="component" value="Unassembled WGS sequence"/>
</dbReference>
<evidence type="ECO:0000256" key="1">
    <source>
        <dbReference type="SAM" id="MobiDB-lite"/>
    </source>
</evidence>
<feature type="region of interest" description="Disordered" evidence="1">
    <location>
        <begin position="238"/>
        <end position="259"/>
    </location>
</feature>
<keyword evidence="2" id="KW-0812">Transmembrane</keyword>
<sequence length="703" mass="76820">MASAGDRDPEREPETFGEQVNDTVDAIKEFLPIPADTEPVTDPHNHDVSNSMAEEPTLSHALALDDHDEKGIAQQDHFEEDVMDLGWNERKEHIAAPLVGGLGNEDLWLLIRRFNKQLYHVKESTKAVPGNLDLNIADEEEFSPDKLRAQVERLYTEVIVNLISAVKHVARLRSWRETRRTTAFCVAYFVAWLFDFVVPLLSVTFITLIAYPPARGVLFPPAPIALVDAKTGGIQKPKAGVLGSHGSATGAPENHKGEAVEQEASNFFNGLTAIILTSATGKHPQGEPSNSGENDGDDNVPDPTAVAIGAADAKDIAAGGKPSPRHDKTKKPVENAMWSKMRPLMKIVGDITDTWERFANALSPTPPFPQQIYRLRLASLIVPLLLVSLFVTSYMFMKGVTFGVGFGFFGDPVIRRGIKLLNREFPHWQKLLELRNTVLKGVPTNAQLTLTLLRIGEANKAPLPPPPRVEEAPPDRPVGVTDEELRATGAEPPLNATEAELDEAMAHDPTTAHETAGGDIDAAKSPKHGKKGRKLINLLKSTTKGAVKTAMGADTVRAKAGSSHAKNRLGAAPKPAADLLSGPVDFQARYQGHKGHVYISTKATIPAVAFSTESTIEKIGTADREDLHPRWSIPVADLRELKKIGGYGWKYRMLVGWSLSREIADGIELTDRTGTTYKLTALPLRDELFNRLIAMGGQKWEAW</sequence>
<keyword evidence="2" id="KW-0472">Membrane</keyword>
<protein>
    <submittedName>
        <fullName evidence="3">Uncharacterized protein</fullName>
    </submittedName>
</protein>
<gene>
    <name evidence="3" type="ORF">PGQ11_001381</name>
</gene>
<dbReference type="PANTHER" id="PTHR38694">
    <property type="entry name" value="CONSERVED EXPRESSED PROTEIN"/>
    <property type="match status" value="1"/>
</dbReference>
<proteinExistence type="predicted"/>
<feature type="region of interest" description="Disordered" evidence="1">
    <location>
        <begin position="510"/>
        <end position="530"/>
    </location>
</feature>
<name>A0ABR2JMN3_9PEZI</name>
<feature type="region of interest" description="Disordered" evidence="1">
    <location>
        <begin position="280"/>
        <end position="305"/>
    </location>
</feature>
<dbReference type="PANTHER" id="PTHR38694:SF1">
    <property type="entry name" value="PEROXIN DOMAIN-CONTAINING PROTEIN"/>
    <property type="match status" value="1"/>
</dbReference>
<feature type="transmembrane region" description="Helical" evidence="2">
    <location>
        <begin position="186"/>
        <end position="211"/>
    </location>
</feature>
<comment type="caution">
    <text evidence="3">The sequence shown here is derived from an EMBL/GenBank/DDBJ whole genome shotgun (WGS) entry which is preliminary data.</text>
</comment>
<evidence type="ECO:0000313" key="3">
    <source>
        <dbReference type="EMBL" id="KAK8880087.1"/>
    </source>
</evidence>
<evidence type="ECO:0000256" key="2">
    <source>
        <dbReference type="SAM" id="Phobius"/>
    </source>
</evidence>
<dbReference type="EMBL" id="JAPCWZ010000001">
    <property type="protein sequence ID" value="KAK8880087.1"/>
    <property type="molecule type" value="Genomic_DNA"/>
</dbReference>
<feature type="compositionally biased region" description="Basic and acidic residues" evidence="1">
    <location>
        <begin position="1"/>
        <end position="14"/>
    </location>
</feature>